<proteinExistence type="predicted"/>
<evidence type="ECO:0000313" key="1">
    <source>
        <dbReference type="EMBL" id="JAR88735.1"/>
    </source>
</evidence>
<sequence length="102" mass="11695">MRIAGHLFQMPGLSVVLVLTIERKQGELMKETIEVLPTCFFAHFPRRCLFTDGKQGQHMPALHAAANRKMHCKLLRRVTPCMWVLSRAIRAWMSHQAPWAGT</sequence>
<dbReference type="EMBL" id="GEGO01006669">
    <property type="protein sequence ID" value="JAR88735.1"/>
    <property type="molecule type" value="Transcribed_RNA"/>
</dbReference>
<protein>
    <submittedName>
        <fullName evidence="1">Putative secreted protein</fullName>
    </submittedName>
</protein>
<reference evidence="1" key="1">
    <citation type="journal article" date="2018" name="PLoS Negl. Trop. Dis.">
        <title>Sialome diversity of ticks revealed by RNAseq of single tick salivary glands.</title>
        <authorList>
            <person name="Perner J."/>
            <person name="Kropackova S."/>
            <person name="Kopacek P."/>
            <person name="Ribeiro J.M."/>
        </authorList>
    </citation>
    <scope>NUCLEOTIDE SEQUENCE</scope>
    <source>
        <strain evidence="1">Siblings of single egg batch collected in Ceske Budejovice</strain>
        <tissue evidence="1">Salivary glands</tissue>
    </source>
</reference>
<dbReference type="AlphaFoldDB" id="A0A147BEJ1"/>
<accession>A0A147BEJ1</accession>
<name>A0A147BEJ1_IXORI</name>
<organism evidence="1">
    <name type="scientific">Ixodes ricinus</name>
    <name type="common">Common tick</name>
    <name type="synonym">Acarus ricinus</name>
    <dbReference type="NCBI Taxonomy" id="34613"/>
    <lineage>
        <taxon>Eukaryota</taxon>
        <taxon>Metazoa</taxon>
        <taxon>Ecdysozoa</taxon>
        <taxon>Arthropoda</taxon>
        <taxon>Chelicerata</taxon>
        <taxon>Arachnida</taxon>
        <taxon>Acari</taxon>
        <taxon>Parasitiformes</taxon>
        <taxon>Ixodida</taxon>
        <taxon>Ixodoidea</taxon>
        <taxon>Ixodidae</taxon>
        <taxon>Ixodinae</taxon>
        <taxon>Ixodes</taxon>
    </lineage>
</organism>